<reference evidence="2" key="1">
    <citation type="submission" date="2022-07" db="EMBL/GenBank/DDBJ databases">
        <title>Phylogenomic reconstructions and comparative analyses of Kickxellomycotina fungi.</title>
        <authorList>
            <person name="Reynolds N.K."/>
            <person name="Stajich J.E."/>
            <person name="Barry K."/>
            <person name="Grigoriev I.V."/>
            <person name="Crous P."/>
            <person name="Smith M.E."/>
        </authorList>
    </citation>
    <scope>NUCLEOTIDE SEQUENCE</scope>
    <source>
        <strain evidence="2">RSA 1196</strain>
    </source>
</reference>
<feature type="region of interest" description="Disordered" evidence="1">
    <location>
        <begin position="53"/>
        <end position="82"/>
    </location>
</feature>
<protein>
    <submittedName>
        <fullName evidence="2">Uncharacterized protein</fullName>
    </submittedName>
</protein>
<accession>A0A9W8AQU4</accession>
<dbReference type="AlphaFoldDB" id="A0A9W8AQU4"/>
<evidence type="ECO:0000256" key="1">
    <source>
        <dbReference type="SAM" id="MobiDB-lite"/>
    </source>
</evidence>
<name>A0A9W8AQU4_9FUNG</name>
<dbReference type="Proteomes" id="UP001150925">
    <property type="component" value="Unassembled WGS sequence"/>
</dbReference>
<proteinExistence type="predicted"/>
<gene>
    <name evidence="2" type="ORF">IWQ62_003943</name>
</gene>
<sequence>MTLVEPCHTHLHLTGKLPYLWFIRILVRLLRWSYTDIDFRILKMEHRPGHWSDDMQLSSSDSVKRRTDDDDETNQFSTVEHPQRTAFCDQRRDSNLLQSSLPVNCLHLKDPPGIPDMRCVTPQVCNPISFSTPFDTLQSQSSPQFSDVPPSPGLTSSPSSNALLYEGPVHLYVRWSFEAILRPSLLVPSPDIPRSRYDGIFIYSFDDRTGWVTKHSLVEIFPSPSQRFIRYLERWWWWAIHNPVPKQI</sequence>
<evidence type="ECO:0000313" key="3">
    <source>
        <dbReference type="Proteomes" id="UP001150925"/>
    </source>
</evidence>
<comment type="caution">
    <text evidence="2">The sequence shown here is derived from an EMBL/GenBank/DDBJ whole genome shotgun (WGS) entry which is preliminary data.</text>
</comment>
<keyword evidence="3" id="KW-1185">Reference proteome</keyword>
<organism evidence="2 3">
    <name type="scientific">Dispira parvispora</name>
    <dbReference type="NCBI Taxonomy" id="1520584"/>
    <lineage>
        <taxon>Eukaryota</taxon>
        <taxon>Fungi</taxon>
        <taxon>Fungi incertae sedis</taxon>
        <taxon>Zoopagomycota</taxon>
        <taxon>Kickxellomycotina</taxon>
        <taxon>Dimargaritomycetes</taxon>
        <taxon>Dimargaritales</taxon>
        <taxon>Dimargaritaceae</taxon>
        <taxon>Dispira</taxon>
    </lineage>
</organism>
<evidence type="ECO:0000313" key="2">
    <source>
        <dbReference type="EMBL" id="KAJ1961214.1"/>
    </source>
</evidence>
<dbReference type="OrthoDB" id="1099063at2759"/>
<feature type="region of interest" description="Disordered" evidence="1">
    <location>
        <begin position="136"/>
        <end position="156"/>
    </location>
</feature>
<feature type="compositionally biased region" description="Polar residues" evidence="1">
    <location>
        <begin position="136"/>
        <end position="145"/>
    </location>
</feature>
<dbReference type="EMBL" id="JANBPY010001177">
    <property type="protein sequence ID" value="KAJ1961214.1"/>
    <property type="molecule type" value="Genomic_DNA"/>
</dbReference>